<sequence length="72" mass="8221">LGVQINLHNPGLILDPRHTDWKMTLISHRRETRAYPIDDYQSPSISTNYSDGLSHSHPNVTRQAHYTQLQGA</sequence>
<keyword evidence="3" id="KW-1185">Reference proteome</keyword>
<protein>
    <submittedName>
        <fullName evidence="2">Uncharacterized protein</fullName>
    </submittedName>
</protein>
<name>A0AAD1SLF8_PELCU</name>
<dbReference type="AlphaFoldDB" id="A0AAD1SLF8"/>
<proteinExistence type="predicted"/>
<dbReference type="Proteomes" id="UP001295444">
    <property type="component" value="Chromosome 06"/>
</dbReference>
<feature type="region of interest" description="Disordered" evidence="1">
    <location>
        <begin position="46"/>
        <end position="72"/>
    </location>
</feature>
<organism evidence="2 3">
    <name type="scientific">Pelobates cultripes</name>
    <name type="common">Western spadefoot toad</name>
    <dbReference type="NCBI Taxonomy" id="61616"/>
    <lineage>
        <taxon>Eukaryota</taxon>
        <taxon>Metazoa</taxon>
        <taxon>Chordata</taxon>
        <taxon>Craniata</taxon>
        <taxon>Vertebrata</taxon>
        <taxon>Euteleostomi</taxon>
        <taxon>Amphibia</taxon>
        <taxon>Batrachia</taxon>
        <taxon>Anura</taxon>
        <taxon>Pelobatoidea</taxon>
        <taxon>Pelobatidae</taxon>
        <taxon>Pelobates</taxon>
    </lineage>
</organism>
<feature type="non-terminal residue" evidence="2">
    <location>
        <position position="1"/>
    </location>
</feature>
<reference evidence="2" key="1">
    <citation type="submission" date="2022-03" db="EMBL/GenBank/DDBJ databases">
        <authorList>
            <person name="Alioto T."/>
            <person name="Alioto T."/>
            <person name="Gomez Garrido J."/>
        </authorList>
    </citation>
    <scope>NUCLEOTIDE SEQUENCE</scope>
</reference>
<gene>
    <name evidence="2" type="ORF">PECUL_23A011138</name>
</gene>
<evidence type="ECO:0000313" key="2">
    <source>
        <dbReference type="EMBL" id="CAH2302496.1"/>
    </source>
</evidence>
<evidence type="ECO:0000313" key="3">
    <source>
        <dbReference type="Proteomes" id="UP001295444"/>
    </source>
</evidence>
<dbReference type="EMBL" id="OW240917">
    <property type="protein sequence ID" value="CAH2302496.1"/>
    <property type="molecule type" value="Genomic_DNA"/>
</dbReference>
<accession>A0AAD1SLF8</accession>
<evidence type="ECO:0000256" key="1">
    <source>
        <dbReference type="SAM" id="MobiDB-lite"/>
    </source>
</evidence>